<proteinExistence type="predicted"/>
<sequence>MAGLASEDADTLISNMIMVAANIVFAGDYSRDNTLVIFVSALESLNNLNYNIQLQQTIQESINDVPPVMKPTSESAIASLEVNVVKDDDNLSEDKCVICLRNFFPGSEILVLSCG</sequence>
<reference evidence="1 2" key="1">
    <citation type="submission" date="2022-03" db="EMBL/GenBank/DDBJ databases">
        <authorList>
            <person name="Macdonald S."/>
            <person name="Ahmed S."/>
            <person name="Newling K."/>
        </authorList>
    </citation>
    <scope>NUCLEOTIDE SEQUENCE [LARGE SCALE GENOMIC DNA]</scope>
</reference>
<evidence type="ECO:0000313" key="2">
    <source>
        <dbReference type="Proteomes" id="UP001642260"/>
    </source>
</evidence>
<name>A0ABC8M3U1_ERUVS</name>
<accession>A0ABC8M3U1</accession>
<dbReference type="Proteomes" id="UP001642260">
    <property type="component" value="Unassembled WGS sequence"/>
</dbReference>
<comment type="caution">
    <text evidence="1">The sequence shown here is derived from an EMBL/GenBank/DDBJ whole genome shotgun (WGS) entry which is preliminary data.</text>
</comment>
<evidence type="ECO:0000313" key="1">
    <source>
        <dbReference type="EMBL" id="CAH8390808.1"/>
    </source>
</evidence>
<dbReference type="AlphaFoldDB" id="A0ABC8M3U1"/>
<keyword evidence="2" id="KW-1185">Reference proteome</keyword>
<dbReference type="EMBL" id="CAKOAT010919598">
    <property type="protein sequence ID" value="CAH8390808.1"/>
    <property type="molecule type" value="Genomic_DNA"/>
</dbReference>
<gene>
    <name evidence="1" type="ORF">ERUC_LOCUS43291</name>
</gene>
<organism evidence="1 2">
    <name type="scientific">Eruca vesicaria subsp. sativa</name>
    <name type="common">Garden rocket</name>
    <name type="synonym">Eruca sativa</name>
    <dbReference type="NCBI Taxonomy" id="29727"/>
    <lineage>
        <taxon>Eukaryota</taxon>
        <taxon>Viridiplantae</taxon>
        <taxon>Streptophyta</taxon>
        <taxon>Embryophyta</taxon>
        <taxon>Tracheophyta</taxon>
        <taxon>Spermatophyta</taxon>
        <taxon>Magnoliopsida</taxon>
        <taxon>eudicotyledons</taxon>
        <taxon>Gunneridae</taxon>
        <taxon>Pentapetalae</taxon>
        <taxon>rosids</taxon>
        <taxon>malvids</taxon>
        <taxon>Brassicales</taxon>
        <taxon>Brassicaceae</taxon>
        <taxon>Brassiceae</taxon>
        <taxon>Eruca</taxon>
    </lineage>
</organism>
<protein>
    <submittedName>
        <fullName evidence="1">Uncharacterized protein</fullName>
    </submittedName>
</protein>